<accession>A0A4Z2CLC7</accession>
<protein>
    <recommendedName>
        <fullName evidence="4">G-protein coupled receptors family 1 profile domain-containing protein</fullName>
    </recommendedName>
</protein>
<proteinExistence type="predicted"/>
<feature type="transmembrane region" description="Helical" evidence="1">
    <location>
        <begin position="69"/>
        <end position="91"/>
    </location>
</feature>
<gene>
    <name evidence="2" type="ORF">EWB00_009680</name>
</gene>
<sequence>MSNLHYTYGIGIGVIGITATIVHLFISTIWIAYLFGWYMTKHNSHNNIFLHNLQLNWPKCSLRLSTKMYIFLMIIGGFIMYSTDAVRVIYLCLTWIDLRIAYNEWFCRSHIFLQYFSTDACNWMFALLCLERLTVSIFTHPTYSSIFNSKIALCVKISIILLISLLTSSIYLIPSENVCEQFFYNRNFIYSRFILSSLSPTIISIISSCYLIRLGYQRELKFNITHRFIDLPNERLRNLSIRSMHKIIAAKITLFSS</sequence>
<evidence type="ECO:0000313" key="3">
    <source>
        <dbReference type="Proteomes" id="UP000311919"/>
    </source>
</evidence>
<feature type="transmembrane region" description="Helical" evidence="1">
    <location>
        <begin position="111"/>
        <end position="130"/>
    </location>
</feature>
<feature type="transmembrane region" description="Helical" evidence="1">
    <location>
        <begin position="193"/>
        <end position="212"/>
    </location>
</feature>
<dbReference type="Proteomes" id="UP000311919">
    <property type="component" value="Unassembled WGS sequence"/>
</dbReference>
<dbReference type="AlphaFoldDB" id="A0A4Z2CLC7"/>
<evidence type="ECO:0000313" key="2">
    <source>
        <dbReference type="EMBL" id="TNN05093.1"/>
    </source>
</evidence>
<feature type="non-terminal residue" evidence="2">
    <location>
        <position position="257"/>
    </location>
</feature>
<dbReference type="OrthoDB" id="10507455at2759"/>
<feature type="transmembrane region" description="Helical" evidence="1">
    <location>
        <begin position="151"/>
        <end position="173"/>
    </location>
</feature>
<name>A0A4Z2CLC7_SCHJA</name>
<dbReference type="STRING" id="6182.A0A4Z2CLC7"/>
<organism evidence="2 3">
    <name type="scientific">Schistosoma japonicum</name>
    <name type="common">Blood fluke</name>
    <dbReference type="NCBI Taxonomy" id="6182"/>
    <lineage>
        <taxon>Eukaryota</taxon>
        <taxon>Metazoa</taxon>
        <taxon>Spiralia</taxon>
        <taxon>Lophotrochozoa</taxon>
        <taxon>Platyhelminthes</taxon>
        <taxon>Trematoda</taxon>
        <taxon>Digenea</taxon>
        <taxon>Strigeidida</taxon>
        <taxon>Schistosomatoidea</taxon>
        <taxon>Schistosomatidae</taxon>
        <taxon>Schistosoma</taxon>
    </lineage>
</organism>
<dbReference type="Gene3D" id="1.20.1070.10">
    <property type="entry name" value="Rhodopsin 7-helix transmembrane proteins"/>
    <property type="match status" value="1"/>
</dbReference>
<reference evidence="2 3" key="1">
    <citation type="submission" date="2019-03" db="EMBL/GenBank/DDBJ databases">
        <title>An improved genome assembly of the fluke Schistosoma japonicum.</title>
        <authorList>
            <person name="Hu W."/>
            <person name="Luo F."/>
            <person name="Yin M."/>
            <person name="Mo X."/>
            <person name="Sun C."/>
            <person name="Wu Q."/>
            <person name="Zhu B."/>
            <person name="Xiang M."/>
            <person name="Wang J."/>
            <person name="Wang Y."/>
            <person name="Zhang T."/>
            <person name="Xu B."/>
            <person name="Zheng H."/>
            <person name="Feng Z."/>
        </authorList>
    </citation>
    <scope>NUCLEOTIDE SEQUENCE [LARGE SCALE GENOMIC DNA]</scope>
    <source>
        <strain evidence="2">HuSjv2</strain>
        <tissue evidence="2">Worms</tissue>
    </source>
</reference>
<keyword evidence="1" id="KW-0472">Membrane</keyword>
<keyword evidence="3" id="KW-1185">Reference proteome</keyword>
<keyword evidence="1" id="KW-1133">Transmembrane helix</keyword>
<feature type="transmembrane region" description="Helical" evidence="1">
    <location>
        <begin position="6"/>
        <end position="35"/>
    </location>
</feature>
<evidence type="ECO:0000256" key="1">
    <source>
        <dbReference type="SAM" id="Phobius"/>
    </source>
</evidence>
<comment type="caution">
    <text evidence="2">The sequence shown here is derived from an EMBL/GenBank/DDBJ whole genome shotgun (WGS) entry which is preliminary data.</text>
</comment>
<keyword evidence="1" id="KW-0812">Transmembrane</keyword>
<dbReference type="EMBL" id="SKCS01000605">
    <property type="protein sequence ID" value="TNN05093.1"/>
    <property type="molecule type" value="Genomic_DNA"/>
</dbReference>
<evidence type="ECO:0008006" key="4">
    <source>
        <dbReference type="Google" id="ProtNLM"/>
    </source>
</evidence>